<dbReference type="SUPFAM" id="SSF49785">
    <property type="entry name" value="Galactose-binding domain-like"/>
    <property type="match status" value="2"/>
</dbReference>
<sequence length="355" mass="37041">PAPRPDGGGGEQPAPEPGDKPMPAPKPEPAPEPEANPEVGPPVDPGPAPEPEPTALTLQLEERDAWLEDNHPGNGNPLKTEGGNGGTVVANTFDGAWLHFGDIDLGEAGMSGIDVTYDAPTSRAPADVRLELRLGSPDGELAGTLALPQTGDGWGTYETVRGYLDASVSGVQDLYIVLRGTTDGGHPYLGNFDRVELWPQTLRSDYAALELERYDEWSTDVNPANNGPLKTEGGQSGDQVANTFDGAWLAYKGMQFGAAGVNEVEILYAGNAGNTAADAAVQIRLGAPTGELVGTVQTPPTGGGWGTYATATAELTRTVTGTQDLYLFLTGTTDGTYRYIGNFDRAAFALTDTGG</sequence>
<feature type="compositionally biased region" description="Pro residues" evidence="2">
    <location>
        <begin position="14"/>
        <end position="52"/>
    </location>
</feature>
<evidence type="ECO:0000256" key="2">
    <source>
        <dbReference type="SAM" id="MobiDB-lite"/>
    </source>
</evidence>
<comment type="caution">
    <text evidence="4">The sequence shown here is derived from an EMBL/GenBank/DDBJ whole genome shotgun (WGS) entry which is preliminary data.</text>
</comment>
<feature type="region of interest" description="Disordered" evidence="2">
    <location>
        <begin position="1"/>
        <end position="53"/>
    </location>
</feature>
<organism evidence="4 5">
    <name type="scientific">Paenibacillus sabuli</name>
    <dbReference type="NCBI Taxonomy" id="2772509"/>
    <lineage>
        <taxon>Bacteria</taxon>
        <taxon>Bacillati</taxon>
        <taxon>Bacillota</taxon>
        <taxon>Bacilli</taxon>
        <taxon>Bacillales</taxon>
        <taxon>Paenibacillaceae</taxon>
        <taxon>Paenibacillus</taxon>
    </lineage>
</organism>
<feature type="region of interest" description="Disordered" evidence="2">
    <location>
        <begin position="67"/>
        <end position="86"/>
    </location>
</feature>
<gene>
    <name evidence="4" type="ORF">IDH44_23325</name>
</gene>
<dbReference type="Pfam" id="PF03422">
    <property type="entry name" value="CBM_6"/>
    <property type="match status" value="2"/>
</dbReference>
<evidence type="ECO:0000313" key="5">
    <source>
        <dbReference type="Proteomes" id="UP000621560"/>
    </source>
</evidence>
<feature type="domain" description="CBM6" evidence="3">
    <location>
        <begin position="207"/>
        <end position="349"/>
    </location>
</feature>
<dbReference type="InterPro" id="IPR006584">
    <property type="entry name" value="Cellulose-bd_IV"/>
</dbReference>
<keyword evidence="5" id="KW-1185">Reference proteome</keyword>
<dbReference type="Proteomes" id="UP000621560">
    <property type="component" value="Unassembled WGS sequence"/>
</dbReference>
<dbReference type="CDD" id="cd04084">
    <property type="entry name" value="CBM6_xylanase-like"/>
    <property type="match status" value="2"/>
</dbReference>
<dbReference type="InterPro" id="IPR008979">
    <property type="entry name" value="Galactose-bd-like_sf"/>
</dbReference>
<evidence type="ECO:0000256" key="1">
    <source>
        <dbReference type="ARBA" id="ARBA00022729"/>
    </source>
</evidence>
<dbReference type="SMART" id="SM00606">
    <property type="entry name" value="CBD_IV"/>
    <property type="match status" value="2"/>
</dbReference>
<dbReference type="AlphaFoldDB" id="A0A927BZA3"/>
<dbReference type="RefSeq" id="WP_190921241.1">
    <property type="nucleotide sequence ID" value="NZ_JACXIZ010000055.1"/>
</dbReference>
<keyword evidence="1" id="KW-0732">Signal</keyword>
<dbReference type="EMBL" id="JACXIZ010000055">
    <property type="protein sequence ID" value="MBD2848139.1"/>
    <property type="molecule type" value="Genomic_DNA"/>
</dbReference>
<evidence type="ECO:0000259" key="3">
    <source>
        <dbReference type="PROSITE" id="PS51175"/>
    </source>
</evidence>
<dbReference type="PROSITE" id="PS51175">
    <property type="entry name" value="CBM6"/>
    <property type="match status" value="2"/>
</dbReference>
<protein>
    <submittedName>
        <fullName evidence="4">Carbohydrate-binding protein</fullName>
    </submittedName>
</protein>
<feature type="domain" description="CBM6" evidence="3">
    <location>
        <begin position="56"/>
        <end position="198"/>
    </location>
</feature>
<dbReference type="GO" id="GO:0030246">
    <property type="term" value="F:carbohydrate binding"/>
    <property type="evidence" value="ECO:0007669"/>
    <property type="project" value="InterPro"/>
</dbReference>
<accession>A0A927BZA3</accession>
<name>A0A927BZA3_9BACL</name>
<reference evidence="4" key="1">
    <citation type="submission" date="2020-09" db="EMBL/GenBank/DDBJ databases">
        <title>A novel bacterium of genus Paenibacillus, isolated from South China Sea.</title>
        <authorList>
            <person name="Huang H."/>
            <person name="Mo K."/>
            <person name="Hu Y."/>
        </authorList>
    </citation>
    <scope>NUCLEOTIDE SEQUENCE</scope>
    <source>
        <strain evidence="4">IB182496</strain>
    </source>
</reference>
<feature type="compositionally biased region" description="Gly residues" evidence="2">
    <location>
        <begin position="1"/>
        <end position="11"/>
    </location>
</feature>
<proteinExistence type="predicted"/>
<dbReference type="InterPro" id="IPR005084">
    <property type="entry name" value="CBM6"/>
</dbReference>
<dbReference type="Gene3D" id="2.60.120.260">
    <property type="entry name" value="Galactose-binding domain-like"/>
    <property type="match status" value="2"/>
</dbReference>
<evidence type="ECO:0000313" key="4">
    <source>
        <dbReference type="EMBL" id="MBD2848139.1"/>
    </source>
</evidence>
<feature type="non-terminal residue" evidence="4">
    <location>
        <position position="1"/>
    </location>
</feature>